<gene>
    <name evidence="7" type="primary">Dwil\GK16617</name>
    <name evidence="7" type="ORF">Dwil_GK16617</name>
</gene>
<dbReference type="AlphaFoldDB" id="B4MMT7"/>
<name>B4MMT7_DROWI</name>
<evidence type="ECO:0000313" key="8">
    <source>
        <dbReference type="Proteomes" id="UP000007798"/>
    </source>
</evidence>
<keyword evidence="4" id="KW-0282">Flagellum</keyword>
<sequence>MSQESLEVTPLRTFITHSSYEGAWNSAVNMMDGFGSYRYPDGSEYRGPFVQGKFHGFGHLKLAQPYRFTIKGEFKHGKLVSIEDMWFNDGLHVQGTFSGSDFKCDQWDYLTANDRRYQAERRYGQQPVGPTSYLTNDLMARPIPDGCYDVEEGIFNPRSGYLLNRPAPFPSNTYVGCTEERDWIVHNCRRARTDHISEPLPSFCRSITQNNLWTEQQQLPEIAIYAPNQRLPTKPYYPKLCKERANQKQGDDRKTKNKSVDGGQIGLANAYNASILEAKTDHNFAESYRQWTSSSDVRRLGSDYQSSCPMESFSDEQIRMNVQEAYDNVNLMQIKRTADDFHVVQSNLMRPASFVDLTRSVFEL</sequence>
<proteinExistence type="predicted"/>
<dbReference type="PhylomeDB" id="B4MMT7"/>
<dbReference type="SUPFAM" id="SSF82185">
    <property type="entry name" value="Histone H3 K4-specific methyltransferase SET7/9 N-terminal domain"/>
    <property type="match status" value="1"/>
</dbReference>
<evidence type="ECO:0000256" key="5">
    <source>
        <dbReference type="ARBA" id="ARBA00023069"/>
    </source>
</evidence>
<evidence type="ECO:0000256" key="6">
    <source>
        <dbReference type="ARBA" id="ARBA00023273"/>
    </source>
</evidence>
<dbReference type="HOGENOM" id="CLU_059240_0_0_1"/>
<dbReference type="PANTHER" id="PTHR46437">
    <property type="entry name" value="MORN REPEAT-CONTAINING PROTEIN 5"/>
    <property type="match status" value="1"/>
</dbReference>
<dbReference type="SMART" id="SM00698">
    <property type="entry name" value="MORN"/>
    <property type="match status" value="2"/>
</dbReference>
<protein>
    <recommendedName>
        <fullName evidence="2">MORN repeat-containing protein 5</fullName>
    </recommendedName>
</protein>
<reference evidence="7 8" key="1">
    <citation type="journal article" date="2007" name="Nature">
        <title>Evolution of genes and genomes on the Drosophila phylogeny.</title>
        <authorList>
            <consortium name="Drosophila 12 Genomes Consortium"/>
            <person name="Clark A.G."/>
            <person name="Eisen M.B."/>
            <person name="Smith D.R."/>
            <person name="Bergman C.M."/>
            <person name="Oliver B."/>
            <person name="Markow T.A."/>
            <person name="Kaufman T.C."/>
            <person name="Kellis M."/>
            <person name="Gelbart W."/>
            <person name="Iyer V.N."/>
            <person name="Pollard D.A."/>
            <person name="Sackton T.B."/>
            <person name="Larracuente A.M."/>
            <person name="Singh N.D."/>
            <person name="Abad J.P."/>
            <person name="Abt D.N."/>
            <person name="Adryan B."/>
            <person name="Aguade M."/>
            <person name="Akashi H."/>
            <person name="Anderson W.W."/>
            <person name="Aquadro C.F."/>
            <person name="Ardell D.H."/>
            <person name="Arguello R."/>
            <person name="Artieri C.G."/>
            <person name="Barbash D.A."/>
            <person name="Barker D."/>
            <person name="Barsanti P."/>
            <person name="Batterham P."/>
            <person name="Batzoglou S."/>
            <person name="Begun D."/>
            <person name="Bhutkar A."/>
            <person name="Blanco E."/>
            <person name="Bosak S.A."/>
            <person name="Bradley R.K."/>
            <person name="Brand A.D."/>
            <person name="Brent M.R."/>
            <person name="Brooks A.N."/>
            <person name="Brown R.H."/>
            <person name="Butlin R.K."/>
            <person name="Caggese C."/>
            <person name="Calvi B.R."/>
            <person name="Bernardo de Carvalho A."/>
            <person name="Caspi A."/>
            <person name="Castrezana S."/>
            <person name="Celniker S.E."/>
            <person name="Chang J.L."/>
            <person name="Chapple C."/>
            <person name="Chatterji S."/>
            <person name="Chinwalla A."/>
            <person name="Civetta A."/>
            <person name="Clifton S.W."/>
            <person name="Comeron J.M."/>
            <person name="Costello J.C."/>
            <person name="Coyne J.A."/>
            <person name="Daub J."/>
            <person name="David R.G."/>
            <person name="Delcher A.L."/>
            <person name="Delehaunty K."/>
            <person name="Do C.B."/>
            <person name="Ebling H."/>
            <person name="Edwards K."/>
            <person name="Eickbush T."/>
            <person name="Evans J.D."/>
            <person name="Filipski A."/>
            <person name="Findeiss S."/>
            <person name="Freyhult E."/>
            <person name="Fulton L."/>
            <person name="Fulton R."/>
            <person name="Garcia A.C."/>
            <person name="Gardiner A."/>
            <person name="Garfield D.A."/>
            <person name="Garvin B.E."/>
            <person name="Gibson G."/>
            <person name="Gilbert D."/>
            <person name="Gnerre S."/>
            <person name="Godfrey J."/>
            <person name="Good R."/>
            <person name="Gotea V."/>
            <person name="Gravely B."/>
            <person name="Greenberg A.J."/>
            <person name="Griffiths-Jones S."/>
            <person name="Gross S."/>
            <person name="Guigo R."/>
            <person name="Gustafson E.A."/>
            <person name="Haerty W."/>
            <person name="Hahn M.W."/>
            <person name="Halligan D.L."/>
            <person name="Halpern A.L."/>
            <person name="Halter G.M."/>
            <person name="Han M.V."/>
            <person name="Heger A."/>
            <person name="Hillier L."/>
            <person name="Hinrichs A.S."/>
            <person name="Holmes I."/>
            <person name="Hoskins R.A."/>
            <person name="Hubisz M.J."/>
            <person name="Hultmark D."/>
            <person name="Huntley M.A."/>
            <person name="Jaffe D.B."/>
            <person name="Jagadeeshan S."/>
            <person name="Jeck W.R."/>
            <person name="Johnson J."/>
            <person name="Jones C.D."/>
            <person name="Jordan W.C."/>
            <person name="Karpen G.H."/>
            <person name="Kataoka E."/>
            <person name="Keightley P.D."/>
            <person name="Kheradpour P."/>
            <person name="Kirkness E.F."/>
            <person name="Koerich L.B."/>
            <person name="Kristiansen K."/>
            <person name="Kudrna D."/>
            <person name="Kulathinal R.J."/>
            <person name="Kumar S."/>
            <person name="Kwok R."/>
            <person name="Lander E."/>
            <person name="Langley C.H."/>
            <person name="Lapoint R."/>
            <person name="Lazzaro B.P."/>
            <person name="Lee S.J."/>
            <person name="Levesque L."/>
            <person name="Li R."/>
            <person name="Lin C.F."/>
            <person name="Lin M.F."/>
            <person name="Lindblad-Toh K."/>
            <person name="Llopart A."/>
            <person name="Long M."/>
            <person name="Low L."/>
            <person name="Lozovsky E."/>
            <person name="Lu J."/>
            <person name="Luo M."/>
            <person name="Machado C.A."/>
            <person name="Makalowski W."/>
            <person name="Marzo M."/>
            <person name="Matsuda M."/>
            <person name="Matzkin L."/>
            <person name="McAllister B."/>
            <person name="McBride C.S."/>
            <person name="McKernan B."/>
            <person name="McKernan K."/>
            <person name="Mendez-Lago M."/>
            <person name="Minx P."/>
            <person name="Mollenhauer M.U."/>
            <person name="Montooth K."/>
            <person name="Mount S.M."/>
            <person name="Mu X."/>
            <person name="Myers E."/>
            <person name="Negre B."/>
            <person name="Newfeld S."/>
            <person name="Nielsen R."/>
            <person name="Noor M.A."/>
            <person name="O'Grady P."/>
            <person name="Pachter L."/>
            <person name="Papaceit M."/>
            <person name="Parisi M.J."/>
            <person name="Parisi M."/>
            <person name="Parts L."/>
            <person name="Pedersen J.S."/>
            <person name="Pesole G."/>
            <person name="Phillippy A.M."/>
            <person name="Ponting C.P."/>
            <person name="Pop M."/>
            <person name="Porcelli D."/>
            <person name="Powell J.R."/>
            <person name="Prohaska S."/>
            <person name="Pruitt K."/>
            <person name="Puig M."/>
            <person name="Quesneville H."/>
            <person name="Ram K.R."/>
            <person name="Rand D."/>
            <person name="Rasmussen M.D."/>
            <person name="Reed L.K."/>
            <person name="Reenan R."/>
            <person name="Reily A."/>
            <person name="Remington K.A."/>
            <person name="Rieger T.T."/>
            <person name="Ritchie M.G."/>
            <person name="Robin C."/>
            <person name="Rogers Y.H."/>
            <person name="Rohde C."/>
            <person name="Rozas J."/>
            <person name="Rubenfield M.J."/>
            <person name="Ruiz A."/>
            <person name="Russo S."/>
            <person name="Salzberg S.L."/>
            <person name="Sanchez-Gracia A."/>
            <person name="Saranga D.J."/>
            <person name="Sato H."/>
            <person name="Schaeffer S.W."/>
            <person name="Schatz M.C."/>
            <person name="Schlenke T."/>
            <person name="Schwartz R."/>
            <person name="Segarra C."/>
            <person name="Singh R.S."/>
            <person name="Sirot L."/>
            <person name="Sirota M."/>
            <person name="Sisneros N.B."/>
            <person name="Smith C.D."/>
            <person name="Smith T.F."/>
            <person name="Spieth J."/>
            <person name="Stage D.E."/>
            <person name="Stark A."/>
            <person name="Stephan W."/>
            <person name="Strausberg R.L."/>
            <person name="Strempel S."/>
            <person name="Sturgill D."/>
            <person name="Sutton G."/>
            <person name="Sutton G.G."/>
            <person name="Tao W."/>
            <person name="Teichmann S."/>
            <person name="Tobari Y.N."/>
            <person name="Tomimura Y."/>
            <person name="Tsolas J.M."/>
            <person name="Valente V.L."/>
            <person name="Venter E."/>
            <person name="Venter J.C."/>
            <person name="Vicario S."/>
            <person name="Vieira F.G."/>
            <person name="Vilella A.J."/>
            <person name="Villasante A."/>
            <person name="Walenz B."/>
            <person name="Wang J."/>
            <person name="Wasserman M."/>
            <person name="Watts T."/>
            <person name="Wilson D."/>
            <person name="Wilson R.K."/>
            <person name="Wing R.A."/>
            <person name="Wolfner M.F."/>
            <person name="Wong A."/>
            <person name="Wong G.K."/>
            <person name="Wu C.I."/>
            <person name="Wu G."/>
            <person name="Yamamoto D."/>
            <person name="Yang H.P."/>
            <person name="Yang S.P."/>
            <person name="Yorke J.A."/>
            <person name="Yoshida K."/>
            <person name="Zdobnov E."/>
            <person name="Zhang P."/>
            <person name="Zhang Y."/>
            <person name="Zimin A.V."/>
            <person name="Baldwin J."/>
            <person name="Abdouelleil A."/>
            <person name="Abdulkadir J."/>
            <person name="Abebe A."/>
            <person name="Abera B."/>
            <person name="Abreu J."/>
            <person name="Acer S.C."/>
            <person name="Aftuck L."/>
            <person name="Alexander A."/>
            <person name="An P."/>
            <person name="Anderson E."/>
            <person name="Anderson S."/>
            <person name="Arachi H."/>
            <person name="Azer M."/>
            <person name="Bachantsang P."/>
            <person name="Barry A."/>
            <person name="Bayul T."/>
            <person name="Berlin A."/>
            <person name="Bessette D."/>
            <person name="Bloom T."/>
            <person name="Blye J."/>
            <person name="Boguslavskiy L."/>
            <person name="Bonnet C."/>
            <person name="Boukhgalter B."/>
            <person name="Bourzgui I."/>
            <person name="Brown A."/>
            <person name="Cahill P."/>
            <person name="Channer S."/>
            <person name="Cheshatsang Y."/>
            <person name="Chuda L."/>
            <person name="Citroen M."/>
            <person name="Collymore A."/>
            <person name="Cooke P."/>
            <person name="Costello M."/>
            <person name="D'Aco K."/>
            <person name="Daza R."/>
            <person name="De Haan G."/>
            <person name="DeGray S."/>
            <person name="DeMaso C."/>
            <person name="Dhargay N."/>
            <person name="Dooley K."/>
            <person name="Dooley E."/>
            <person name="Doricent M."/>
            <person name="Dorje P."/>
            <person name="Dorjee K."/>
            <person name="Dupes A."/>
            <person name="Elong R."/>
            <person name="Falk J."/>
            <person name="Farina A."/>
            <person name="Faro S."/>
            <person name="Ferguson D."/>
            <person name="Fisher S."/>
            <person name="Foley C.D."/>
            <person name="Franke A."/>
            <person name="Friedrich D."/>
            <person name="Gadbois L."/>
            <person name="Gearin G."/>
            <person name="Gearin C.R."/>
            <person name="Giannoukos G."/>
            <person name="Goode T."/>
            <person name="Graham J."/>
            <person name="Grandbois E."/>
            <person name="Grewal S."/>
            <person name="Gyaltsen K."/>
            <person name="Hafez N."/>
            <person name="Hagos B."/>
            <person name="Hall J."/>
            <person name="Henson C."/>
            <person name="Hollinger A."/>
            <person name="Honan T."/>
            <person name="Huard M.D."/>
            <person name="Hughes L."/>
            <person name="Hurhula B."/>
            <person name="Husby M.E."/>
            <person name="Kamat A."/>
            <person name="Kanga B."/>
            <person name="Kashin S."/>
            <person name="Khazanovich D."/>
            <person name="Kisner P."/>
            <person name="Lance K."/>
            <person name="Lara M."/>
            <person name="Lee W."/>
            <person name="Lennon N."/>
            <person name="Letendre F."/>
            <person name="LeVine R."/>
            <person name="Lipovsky A."/>
            <person name="Liu X."/>
            <person name="Liu J."/>
            <person name="Liu S."/>
            <person name="Lokyitsang T."/>
            <person name="Lokyitsang Y."/>
            <person name="Lubonja R."/>
            <person name="Lui A."/>
            <person name="MacDonald P."/>
            <person name="Magnisalis V."/>
            <person name="Maru K."/>
            <person name="Matthews C."/>
            <person name="McCusker W."/>
            <person name="McDonough S."/>
            <person name="Mehta T."/>
            <person name="Meldrim J."/>
            <person name="Meneus L."/>
            <person name="Mihai O."/>
            <person name="Mihalev A."/>
            <person name="Mihova T."/>
            <person name="Mittelman R."/>
            <person name="Mlenga V."/>
            <person name="Montmayeur A."/>
            <person name="Mulrain L."/>
            <person name="Navidi A."/>
            <person name="Naylor J."/>
            <person name="Negash T."/>
            <person name="Nguyen T."/>
            <person name="Nguyen N."/>
            <person name="Nicol R."/>
            <person name="Norbu C."/>
            <person name="Norbu N."/>
            <person name="Novod N."/>
            <person name="O'Neill B."/>
            <person name="Osman S."/>
            <person name="Markiewicz E."/>
            <person name="Oyono O.L."/>
            <person name="Patti C."/>
            <person name="Phunkhang P."/>
            <person name="Pierre F."/>
            <person name="Priest M."/>
            <person name="Raghuraman S."/>
            <person name="Rege F."/>
            <person name="Reyes R."/>
            <person name="Rise C."/>
            <person name="Rogov P."/>
            <person name="Ross K."/>
            <person name="Ryan E."/>
            <person name="Settipalli S."/>
            <person name="Shea T."/>
            <person name="Sherpa N."/>
            <person name="Shi L."/>
            <person name="Shih D."/>
            <person name="Sparrow T."/>
            <person name="Spaulding J."/>
            <person name="Stalker J."/>
            <person name="Stange-Thomann N."/>
            <person name="Stavropoulos S."/>
            <person name="Stone C."/>
            <person name="Strader C."/>
            <person name="Tesfaye S."/>
            <person name="Thomson T."/>
            <person name="Thoulutsang Y."/>
            <person name="Thoulutsang D."/>
            <person name="Topham K."/>
            <person name="Topping I."/>
            <person name="Tsamla T."/>
            <person name="Vassiliev H."/>
            <person name="Vo A."/>
            <person name="Wangchuk T."/>
            <person name="Wangdi T."/>
            <person name="Weiand M."/>
            <person name="Wilkinson J."/>
            <person name="Wilson A."/>
            <person name="Yadav S."/>
            <person name="Young G."/>
            <person name="Yu Q."/>
            <person name="Zembek L."/>
            <person name="Zhong D."/>
            <person name="Zimmer A."/>
            <person name="Zwirko Z."/>
            <person name="Jaffe D.B."/>
            <person name="Alvarez P."/>
            <person name="Brockman W."/>
            <person name="Butler J."/>
            <person name="Chin C."/>
            <person name="Gnerre S."/>
            <person name="Grabherr M."/>
            <person name="Kleber M."/>
            <person name="Mauceli E."/>
            <person name="MacCallum I."/>
        </authorList>
    </citation>
    <scope>NUCLEOTIDE SEQUENCE [LARGE SCALE GENOMIC DNA]</scope>
    <source>
        <strain evidence="8">Tucson 14030-0811.24</strain>
    </source>
</reference>
<evidence type="ECO:0000256" key="1">
    <source>
        <dbReference type="ARBA" id="ARBA00004230"/>
    </source>
</evidence>
<dbReference type="eggNOG" id="KOG0231">
    <property type="taxonomic scope" value="Eukaryota"/>
</dbReference>
<evidence type="ECO:0000256" key="4">
    <source>
        <dbReference type="ARBA" id="ARBA00022846"/>
    </source>
</evidence>
<dbReference type="InParanoid" id="B4MMT7"/>
<organism evidence="7 8">
    <name type="scientific">Drosophila willistoni</name>
    <name type="common">Fruit fly</name>
    <dbReference type="NCBI Taxonomy" id="7260"/>
    <lineage>
        <taxon>Eukaryota</taxon>
        <taxon>Metazoa</taxon>
        <taxon>Ecdysozoa</taxon>
        <taxon>Arthropoda</taxon>
        <taxon>Hexapoda</taxon>
        <taxon>Insecta</taxon>
        <taxon>Pterygota</taxon>
        <taxon>Neoptera</taxon>
        <taxon>Endopterygota</taxon>
        <taxon>Diptera</taxon>
        <taxon>Brachycera</taxon>
        <taxon>Muscomorpha</taxon>
        <taxon>Ephydroidea</taxon>
        <taxon>Drosophilidae</taxon>
        <taxon>Drosophila</taxon>
        <taxon>Sophophora</taxon>
    </lineage>
</organism>
<dbReference type="OMA" id="VEDMWFS"/>
<dbReference type="GO" id="GO:0031514">
    <property type="term" value="C:motile cilium"/>
    <property type="evidence" value="ECO:0007669"/>
    <property type="project" value="UniProtKB-SubCell"/>
</dbReference>
<accession>B4MMT7</accession>
<keyword evidence="6" id="KW-0966">Cell projection</keyword>
<dbReference type="InterPro" id="IPR003409">
    <property type="entry name" value="MORN"/>
</dbReference>
<comment type="subcellular location">
    <subcellularLocation>
        <location evidence="1">Cell projection</location>
        <location evidence="1">Cilium</location>
        <location evidence="1">Flagellum</location>
    </subcellularLocation>
</comment>
<dbReference type="Proteomes" id="UP000007798">
    <property type="component" value="Unassembled WGS sequence"/>
</dbReference>
<dbReference type="SMR" id="B4MMT7"/>
<dbReference type="EMBL" id="CH963847">
    <property type="protein sequence ID" value="EDW73493.1"/>
    <property type="molecule type" value="Genomic_DNA"/>
</dbReference>
<evidence type="ECO:0000256" key="2">
    <source>
        <dbReference type="ARBA" id="ARBA00016322"/>
    </source>
</evidence>
<keyword evidence="5" id="KW-0969">Cilium</keyword>
<evidence type="ECO:0000313" key="7">
    <source>
        <dbReference type="EMBL" id="EDW73493.1"/>
    </source>
</evidence>
<dbReference type="Gene3D" id="2.20.110.10">
    <property type="entry name" value="Histone H3 K4-specific methyltransferase SET7/9 N-terminal domain"/>
    <property type="match status" value="1"/>
</dbReference>
<dbReference type="OrthoDB" id="300500at2759"/>
<dbReference type="InterPro" id="IPR042814">
    <property type="entry name" value="Morn5"/>
</dbReference>
<dbReference type="STRING" id="7260.B4MMT7"/>
<evidence type="ECO:0000256" key="3">
    <source>
        <dbReference type="ARBA" id="ARBA00022737"/>
    </source>
</evidence>
<dbReference type="PANTHER" id="PTHR46437:SF1">
    <property type="entry name" value="MORN REPEAT-CONTAINING PROTEIN 5"/>
    <property type="match status" value="1"/>
</dbReference>
<keyword evidence="8" id="KW-1185">Reference proteome</keyword>
<keyword evidence="3" id="KW-0677">Repeat</keyword>
<dbReference type="KEGG" id="dwi:6639491"/>